<proteinExistence type="inferred from homology"/>
<keyword evidence="6 12" id="KW-0548">Nucleotidyltransferase</keyword>
<dbReference type="Pfam" id="PF02744">
    <property type="entry name" value="GalP_UDP_tr_C"/>
    <property type="match status" value="1"/>
</dbReference>
<dbReference type="PANTHER" id="PTHR11943">
    <property type="entry name" value="GALACTOSE-1-PHOSPHATE URIDYLYLTRANSFERASE"/>
    <property type="match status" value="1"/>
</dbReference>
<evidence type="ECO:0000256" key="12">
    <source>
        <dbReference type="RuleBase" id="RU000506"/>
    </source>
</evidence>
<dbReference type="NCBIfam" id="TIGR00209">
    <property type="entry name" value="galT_1"/>
    <property type="match status" value="1"/>
</dbReference>
<keyword evidence="9 12" id="KW-0299">Galactose metabolism</keyword>
<evidence type="ECO:0000256" key="1">
    <source>
        <dbReference type="ARBA" id="ARBA00001107"/>
    </source>
</evidence>
<dbReference type="EC" id="2.7.7.12" evidence="12"/>
<organism evidence="16 19">
    <name type="scientific">Dinoponera quadriceps</name>
    <name type="common">South American ant</name>
    <dbReference type="NCBI Taxonomy" id="609295"/>
    <lineage>
        <taxon>Eukaryota</taxon>
        <taxon>Metazoa</taxon>
        <taxon>Ecdysozoa</taxon>
        <taxon>Arthropoda</taxon>
        <taxon>Hexapoda</taxon>
        <taxon>Insecta</taxon>
        <taxon>Pterygota</taxon>
        <taxon>Neoptera</taxon>
        <taxon>Endopterygota</taxon>
        <taxon>Hymenoptera</taxon>
        <taxon>Apocrita</taxon>
        <taxon>Aculeata</taxon>
        <taxon>Formicoidea</taxon>
        <taxon>Formicidae</taxon>
        <taxon>Ponerinae</taxon>
        <taxon>Ponerini</taxon>
        <taxon>Dinoponera</taxon>
    </lineage>
</organism>
<evidence type="ECO:0000313" key="19">
    <source>
        <dbReference type="RefSeq" id="XP_014481125.1"/>
    </source>
</evidence>
<dbReference type="InterPro" id="IPR019779">
    <property type="entry name" value="GalP_UDPtransf1_His-AS"/>
</dbReference>
<evidence type="ECO:0000313" key="16">
    <source>
        <dbReference type="Proteomes" id="UP000515204"/>
    </source>
</evidence>
<evidence type="ECO:0000259" key="14">
    <source>
        <dbReference type="Pfam" id="PF01087"/>
    </source>
</evidence>
<evidence type="ECO:0000313" key="18">
    <source>
        <dbReference type="RefSeq" id="XP_014481124.1"/>
    </source>
</evidence>
<dbReference type="GO" id="GO:0033499">
    <property type="term" value="P:galactose catabolic process via UDP-galactose, Leloir pathway"/>
    <property type="evidence" value="ECO:0007669"/>
    <property type="project" value="TreeGrafter"/>
</dbReference>
<name>A0A6P3XRJ3_DINQU</name>
<evidence type="ECO:0000256" key="2">
    <source>
        <dbReference type="ARBA" id="ARBA00001947"/>
    </source>
</evidence>
<dbReference type="SUPFAM" id="SSF54197">
    <property type="entry name" value="HIT-like"/>
    <property type="match status" value="2"/>
</dbReference>
<gene>
    <name evidence="17 18 19" type="primary">LOC106747761</name>
</gene>
<feature type="domain" description="Galactose-1-phosphate uridyl transferase C-terminal" evidence="15">
    <location>
        <begin position="210"/>
        <end position="371"/>
    </location>
</feature>
<dbReference type="GO" id="GO:0008270">
    <property type="term" value="F:zinc ion binding"/>
    <property type="evidence" value="ECO:0007669"/>
    <property type="project" value="InterPro"/>
</dbReference>
<dbReference type="Proteomes" id="UP000515204">
    <property type="component" value="Unplaced"/>
</dbReference>
<reference evidence="17 18" key="1">
    <citation type="submission" date="2025-04" db="UniProtKB">
        <authorList>
            <consortium name="RefSeq"/>
        </authorList>
    </citation>
    <scope>IDENTIFICATION</scope>
</reference>
<dbReference type="Pfam" id="PF01087">
    <property type="entry name" value="GalP_UDP_transf"/>
    <property type="match status" value="1"/>
</dbReference>
<evidence type="ECO:0000256" key="10">
    <source>
        <dbReference type="ARBA" id="ARBA00023277"/>
    </source>
</evidence>
<keyword evidence="8" id="KW-0862">Zinc</keyword>
<dbReference type="GO" id="GO:0005737">
    <property type="term" value="C:cytoplasm"/>
    <property type="evidence" value="ECO:0007669"/>
    <property type="project" value="TreeGrafter"/>
</dbReference>
<dbReference type="NCBIfam" id="NF008724">
    <property type="entry name" value="PRK11720.1"/>
    <property type="match status" value="1"/>
</dbReference>
<comment type="catalytic activity">
    <reaction evidence="1 12">
        <text>alpha-D-galactose 1-phosphate + UDP-alpha-D-glucose = alpha-D-glucose 1-phosphate + UDP-alpha-D-galactose</text>
        <dbReference type="Rhea" id="RHEA:13989"/>
        <dbReference type="ChEBI" id="CHEBI:58336"/>
        <dbReference type="ChEBI" id="CHEBI:58601"/>
        <dbReference type="ChEBI" id="CHEBI:58885"/>
        <dbReference type="ChEBI" id="CHEBI:66914"/>
        <dbReference type="EC" id="2.7.7.12"/>
    </reaction>
</comment>
<dbReference type="CTD" id="2592"/>
<dbReference type="GO" id="GO:0008108">
    <property type="term" value="F:UDP-glucose:hexose-1-phosphate uridylyltransferase activity"/>
    <property type="evidence" value="ECO:0007669"/>
    <property type="project" value="UniProtKB-EC"/>
</dbReference>
<evidence type="ECO:0000259" key="15">
    <source>
        <dbReference type="Pfam" id="PF02744"/>
    </source>
</evidence>
<dbReference type="Gene3D" id="3.30.428.10">
    <property type="entry name" value="HIT-like"/>
    <property type="match status" value="2"/>
</dbReference>
<sequence>MSNKGDGSQDQSNHGTGKRTSSSSPEFDPAEHQHIRYNPLRGEWVLVSPHRMKRPWGGQIEASSDEELPDYNPDNPLCPGNVRASGEVTPIYQNTYSFVNDFPALLKSVPDPPEADDELFQMGSAKGICKVMCFHPKSNVTLALMKVREIKEVVKRWIFEMLELGEKWLWVQIFENRGALMGCSNAHPHCQIWASSFLPNEARIKDGYLSDYYRRNRKPLLIDYVQKEILKKDRVVIENRDWIVVVPFWAVWPYETMVLPKKQVVRMQDLSDSQQESLSVIMKRLCTKYDNLFQCSFPYSMGWHGAPTGPHLNSDYPYWTLHGIYLPPLLRSATIKKHMVGYELLAQAQRDLTPEQAAAKLRSLPDSHYKHPETSLTAEEIGKYSI</sequence>
<keyword evidence="16" id="KW-1185">Reference proteome</keyword>
<dbReference type="InterPro" id="IPR005850">
    <property type="entry name" value="GalP_Utransf_C"/>
</dbReference>
<dbReference type="FunFam" id="3.30.428.10:FF:000001">
    <property type="entry name" value="Galactose-1-phosphate uridylyltransferase"/>
    <property type="match status" value="1"/>
</dbReference>
<dbReference type="GeneID" id="106747761"/>
<dbReference type="RefSeq" id="XP_014481125.1">
    <property type="nucleotide sequence ID" value="XM_014625639.1"/>
</dbReference>
<evidence type="ECO:0000256" key="13">
    <source>
        <dbReference type="SAM" id="MobiDB-lite"/>
    </source>
</evidence>
<dbReference type="InterPro" id="IPR001937">
    <property type="entry name" value="GalP_UDPtransf1"/>
</dbReference>
<dbReference type="UniPathway" id="UPA00214"/>
<protein>
    <recommendedName>
        <fullName evidence="12">Galactose-1-phosphate uridylyltransferase</fullName>
        <ecNumber evidence="12">2.7.7.12</ecNumber>
    </recommendedName>
</protein>
<dbReference type="CDD" id="cd00608">
    <property type="entry name" value="GalT"/>
    <property type="match status" value="1"/>
</dbReference>
<evidence type="ECO:0000256" key="3">
    <source>
        <dbReference type="ARBA" id="ARBA00004947"/>
    </source>
</evidence>
<evidence type="ECO:0000256" key="11">
    <source>
        <dbReference type="PIRSR" id="PIRSR000808-1"/>
    </source>
</evidence>
<dbReference type="KEGG" id="dqu:106747761"/>
<keyword evidence="5 12" id="KW-0808">Transferase</keyword>
<evidence type="ECO:0000256" key="5">
    <source>
        <dbReference type="ARBA" id="ARBA00022679"/>
    </source>
</evidence>
<dbReference type="FunFam" id="3.30.428.10:FF:000002">
    <property type="entry name" value="Galactose-1-phosphate uridylyltransferase"/>
    <property type="match status" value="1"/>
</dbReference>
<evidence type="ECO:0000256" key="7">
    <source>
        <dbReference type="ARBA" id="ARBA00022723"/>
    </source>
</evidence>
<dbReference type="RefSeq" id="XP_014481123.1">
    <property type="nucleotide sequence ID" value="XM_014625637.1"/>
</dbReference>
<evidence type="ECO:0000256" key="8">
    <source>
        <dbReference type="ARBA" id="ARBA00022833"/>
    </source>
</evidence>
<evidence type="ECO:0000256" key="4">
    <source>
        <dbReference type="ARBA" id="ARBA00010951"/>
    </source>
</evidence>
<evidence type="ECO:0000256" key="6">
    <source>
        <dbReference type="ARBA" id="ARBA00022695"/>
    </source>
</evidence>
<evidence type="ECO:0000256" key="9">
    <source>
        <dbReference type="ARBA" id="ARBA00023144"/>
    </source>
</evidence>
<feature type="compositionally biased region" description="Polar residues" evidence="13">
    <location>
        <begin position="1"/>
        <end position="25"/>
    </location>
</feature>
<dbReference type="InterPro" id="IPR036265">
    <property type="entry name" value="HIT-like_sf"/>
</dbReference>
<dbReference type="PROSITE" id="PS00117">
    <property type="entry name" value="GAL_P_UDP_TRANSF_I"/>
    <property type="match status" value="1"/>
</dbReference>
<comment type="similarity">
    <text evidence="4 12">Belongs to the galactose-1-phosphate uridylyltransferase type 1 family.</text>
</comment>
<comment type="cofactor">
    <cofactor evidence="2">
        <name>Zn(2+)</name>
        <dbReference type="ChEBI" id="CHEBI:29105"/>
    </cofactor>
</comment>
<keyword evidence="7 12" id="KW-0479">Metal-binding</keyword>
<keyword evidence="10 12" id="KW-0119">Carbohydrate metabolism</keyword>
<accession>A0A6P3XRJ3</accession>
<feature type="active site" description="Tele-UMP-histidine intermediate" evidence="11">
    <location>
        <position position="189"/>
    </location>
</feature>
<feature type="region of interest" description="Disordered" evidence="13">
    <location>
        <begin position="1"/>
        <end position="35"/>
    </location>
</feature>
<dbReference type="PANTHER" id="PTHR11943:SF1">
    <property type="entry name" value="GALACTOSE-1-PHOSPHATE URIDYLYLTRANSFERASE"/>
    <property type="match status" value="1"/>
</dbReference>
<dbReference type="RefSeq" id="XP_014481124.1">
    <property type="nucleotide sequence ID" value="XM_014625638.1"/>
</dbReference>
<dbReference type="InterPro" id="IPR005849">
    <property type="entry name" value="GalP_Utransf_N"/>
</dbReference>
<dbReference type="PIRSF" id="PIRSF000808">
    <property type="entry name" value="GalT"/>
    <property type="match status" value="1"/>
</dbReference>
<feature type="domain" description="Galactose-1-phosphate uridyl transferase N-terminal" evidence="14">
    <location>
        <begin position="27"/>
        <end position="199"/>
    </location>
</feature>
<dbReference type="AlphaFoldDB" id="A0A6P3XRJ3"/>
<comment type="pathway">
    <text evidence="3 12">Carbohydrate metabolism; galactose metabolism.</text>
</comment>
<dbReference type="OrthoDB" id="418412at2759"/>
<evidence type="ECO:0000313" key="17">
    <source>
        <dbReference type="RefSeq" id="XP_014481123.1"/>
    </source>
</evidence>